<dbReference type="Pfam" id="PF09273">
    <property type="entry name" value="Rubis-subs-bind"/>
    <property type="match status" value="1"/>
</dbReference>
<dbReference type="PIRSF" id="PIRSF011771">
    <property type="entry name" value="RMS1_SET"/>
    <property type="match status" value="1"/>
</dbReference>
<dbReference type="STRING" id="225164.V4BRV0"/>
<dbReference type="InterPro" id="IPR050600">
    <property type="entry name" value="SETD3_SETD6_MTase"/>
</dbReference>
<evidence type="ECO:0000256" key="7">
    <source>
        <dbReference type="ARBA" id="ARBA00030096"/>
    </source>
</evidence>
<dbReference type="PANTHER" id="PTHR13271:SF34">
    <property type="entry name" value="N-LYSINE METHYLTRANSFERASE SETD6"/>
    <property type="match status" value="1"/>
</dbReference>
<dbReference type="CTD" id="20246710"/>
<keyword evidence="4" id="KW-0808">Transferase</keyword>
<dbReference type="HOGENOM" id="CLU_017135_2_0_1"/>
<dbReference type="FunFam" id="3.90.1410.10:FF:000007">
    <property type="entry name" value="Ribosomal lysine N-methyltransferase 4"/>
    <property type="match status" value="1"/>
</dbReference>
<organism evidence="10 11">
    <name type="scientific">Lottia gigantea</name>
    <name type="common">Giant owl limpet</name>
    <dbReference type="NCBI Taxonomy" id="225164"/>
    <lineage>
        <taxon>Eukaryota</taxon>
        <taxon>Metazoa</taxon>
        <taxon>Spiralia</taxon>
        <taxon>Lophotrochozoa</taxon>
        <taxon>Mollusca</taxon>
        <taxon>Gastropoda</taxon>
        <taxon>Patellogastropoda</taxon>
        <taxon>Lottioidea</taxon>
        <taxon>Lottiidae</taxon>
        <taxon>Lottia</taxon>
    </lineage>
</organism>
<gene>
    <name evidence="10" type="ORF">LOTGIDRAFT_217400</name>
</gene>
<dbReference type="Pfam" id="PF00856">
    <property type="entry name" value="SET"/>
    <property type="match status" value="1"/>
</dbReference>
<dbReference type="InterPro" id="IPR011383">
    <property type="entry name" value="N-lys_methylase_SETD6"/>
</dbReference>
<evidence type="ECO:0000256" key="8">
    <source>
        <dbReference type="SAM" id="MobiDB-lite"/>
    </source>
</evidence>
<feature type="non-terminal residue" evidence="10">
    <location>
        <position position="1"/>
    </location>
</feature>
<dbReference type="InterPro" id="IPR036464">
    <property type="entry name" value="Rubisco_LSMT_subst-bd_sf"/>
</dbReference>
<accession>V4BRV0</accession>
<evidence type="ECO:0000256" key="4">
    <source>
        <dbReference type="ARBA" id="ARBA00022679"/>
    </source>
</evidence>
<evidence type="ECO:0000256" key="6">
    <source>
        <dbReference type="ARBA" id="ARBA00023242"/>
    </source>
</evidence>
<dbReference type="Gene3D" id="3.90.1420.10">
    <property type="entry name" value="Rubisco LSMT, substrate-binding domain"/>
    <property type="match status" value="1"/>
</dbReference>
<keyword evidence="6" id="KW-0539">Nucleus</keyword>
<evidence type="ECO:0000256" key="2">
    <source>
        <dbReference type="ARBA" id="ARBA00016973"/>
    </source>
</evidence>
<proteinExistence type="predicted"/>
<dbReference type="RefSeq" id="XP_009057708.1">
    <property type="nucleotide sequence ID" value="XM_009059460.1"/>
</dbReference>
<sequence>MAAPTKTKVNKDDDSSEIPNKISTTDIADQNLDAFLTWCKESHIKLSEKVRISKNGSCAQYGMIAQADIEEGECLFTIPRDKLLFENTTSISDILAKGSKELQSESGWVPLLISLMYEYNNPQSPWRPYLDLVPDFKELNLPMFWDREEREKLLTGTGVIEAVDRDLKSINTEFNKIVLPFINKHPDSFMPICKEKDFYKKMVAFVMAYSFTEDTVANETITSSPMMVPVADILNSIAKNNAHLEFDKDVLKMVAIKSISKDEEIFNSYGEPDNAHLLQMYGYAEKYPHNHNDTVEIPFKLIFDVARETNSENGGEEILDNKWEYLETMEIVDEDGSIVIGMTGVLSDYECEKVIKILLMRESEFDNFIQEEDQEDSDDEVEENIFTLENIPKLAQEWKTILQRWCYTRLKSYPTSLTQDEKKLAETEKLAPHYKYSFYTAHSQKTLLNNIIQACNKG</sequence>
<dbReference type="Gene3D" id="3.90.1410.10">
    <property type="entry name" value="set domain protein methyltransferase, domain 1"/>
    <property type="match status" value="1"/>
</dbReference>
<evidence type="ECO:0000313" key="11">
    <source>
        <dbReference type="Proteomes" id="UP000030746"/>
    </source>
</evidence>
<dbReference type="InterPro" id="IPR046341">
    <property type="entry name" value="SET_dom_sf"/>
</dbReference>
<dbReference type="SUPFAM" id="SSF81822">
    <property type="entry name" value="RuBisCo LSMT C-terminal, substrate-binding domain"/>
    <property type="match status" value="1"/>
</dbReference>
<comment type="subcellular location">
    <subcellularLocation>
        <location evidence="1">Nucleus</location>
    </subcellularLocation>
</comment>
<dbReference type="Proteomes" id="UP000030746">
    <property type="component" value="Unassembled WGS sequence"/>
</dbReference>
<keyword evidence="3" id="KW-0489">Methyltransferase</keyword>
<dbReference type="GO" id="GO:0005634">
    <property type="term" value="C:nucleus"/>
    <property type="evidence" value="ECO:0007669"/>
    <property type="project" value="UniProtKB-SubCell"/>
</dbReference>
<dbReference type="KEGG" id="lgi:LOTGIDRAFT_217400"/>
<dbReference type="GO" id="GO:0016279">
    <property type="term" value="F:protein-lysine N-methyltransferase activity"/>
    <property type="evidence" value="ECO:0007669"/>
    <property type="project" value="InterPro"/>
</dbReference>
<feature type="region of interest" description="Disordered" evidence="8">
    <location>
        <begin position="1"/>
        <end position="21"/>
    </location>
</feature>
<name>V4BRV0_LOTGI</name>
<dbReference type="PROSITE" id="PS50280">
    <property type="entry name" value="SET"/>
    <property type="match status" value="1"/>
</dbReference>
<dbReference type="GO" id="GO:0032259">
    <property type="term" value="P:methylation"/>
    <property type="evidence" value="ECO:0007669"/>
    <property type="project" value="UniProtKB-KW"/>
</dbReference>
<dbReference type="InterPro" id="IPR044430">
    <property type="entry name" value="SETD6_SET"/>
</dbReference>
<reference evidence="10 11" key="1">
    <citation type="journal article" date="2013" name="Nature">
        <title>Insights into bilaterian evolution from three spiralian genomes.</title>
        <authorList>
            <person name="Simakov O."/>
            <person name="Marletaz F."/>
            <person name="Cho S.J."/>
            <person name="Edsinger-Gonzales E."/>
            <person name="Havlak P."/>
            <person name="Hellsten U."/>
            <person name="Kuo D.H."/>
            <person name="Larsson T."/>
            <person name="Lv J."/>
            <person name="Arendt D."/>
            <person name="Savage R."/>
            <person name="Osoegawa K."/>
            <person name="de Jong P."/>
            <person name="Grimwood J."/>
            <person name="Chapman J.A."/>
            <person name="Shapiro H."/>
            <person name="Aerts A."/>
            <person name="Otillar R.P."/>
            <person name="Terry A.Y."/>
            <person name="Boore J.L."/>
            <person name="Grigoriev I.V."/>
            <person name="Lindberg D.R."/>
            <person name="Seaver E.C."/>
            <person name="Weisblat D.A."/>
            <person name="Putnam N.H."/>
            <person name="Rokhsar D.S."/>
        </authorList>
    </citation>
    <scope>NUCLEOTIDE SEQUENCE [LARGE SCALE GENOMIC DNA]</scope>
</reference>
<dbReference type="EMBL" id="KB202237">
    <property type="protein sequence ID" value="ESO91644.1"/>
    <property type="molecule type" value="Genomic_DNA"/>
</dbReference>
<evidence type="ECO:0000259" key="9">
    <source>
        <dbReference type="PROSITE" id="PS50280"/>
    </source>
</evidence>
<dbReference type="OrthoDB" id="341421at2759"/>
<dbReference type="InterPro" id="IPR001214">
    <property type="entry name" value="SET_dom"/>
</dbReference>
<protein>
    <recommendedName>
        <fullName evidence="2">N-lysine methyltransferase SETD6</fullName>
    </recommendedName>
    <alternativeName>
        <fullName evidence="7">SET domain-containing protein 6</fullName>
    </alternativeName>
</protein>
<dbReference type="AlphaFoldDB" id="V4BRV0"/>
<dbReference type="PANTHER" id="PTHR13271">
    <property type="entry name" value="UNCHARACTERIZED PUTATIVE METHYLTRANSFERASE"/>
    <property type="match status" value="1"/>
</dbReference>
<dbReference type="InterPro" id="IPR015353">
    <property type="entry name" value="Rubisco_LSMT_subst-bd"/>
</dbReference>
<keyword evidence="11" id="KW-1185">Reference proteome</keyword>
<dbReference type="CDD" id="cd19178">
    <property type="entry name" value="SET_SETD6"/>
    <property type="match status" value="1"/>
</dbReference>
<evidence type="ECO:0000313" key="10">
    <source>
        <dbReference type="EMBL" id="ESO91644.1"/>
    </source>
</evidence>
<feature type="domain" description="SET" evidence="9">
    <location>
        <begin position="48"/>
        <end position="270"/>
    </location>
</feature>
<evidence type="ECO:0000256" key="5">
    <source>
        <dbReference type="ARBA" id="ARBA00022691"/>
    </source>
</evidence>
<evidence type="ECO:0000256" key="3">
    <source>
        <dbReference type="ARBA" id="ARBA00022603"/>
    </source>
</evidence>
<dbReference type="GeneID" id="20246710"/>
<dbReference type="OMA" id="RVDWWLE"/>
<evidence type="ECO:0000256" key="1">
    <source>
        <dbReference type="ARBA" id="ARBA00004123"/>
    </source>
</evidence>
<dbReference type="SUPFAM" id="SSF82199">
    <property type="entry name" value="SET domain"/>
    <property type="match status" value="1"/>
</dbReference>
<keyword evidence="5" id="KW-0949">S-adenosyl-L-methionine</keyword>